<sequence>MPIYEYQCAACGKVTEAWQKFSEAPLTVCPACGGPLSKLISNCAFHLKGSGWYVSDYSSGSRPNSATPDTAKDAGESSSAQKADKADSASAAAPKIK</sequence>
<dbReference type="NCBIfam" id="TIGR02605">
    <property type="entry name" value="CxxC_CxxC_SSSS"/>
    <property type="match status" value="1"/>
</dbReference>
<dbReference type="AlphaFoldDB" id="A0A7V6A1U6"/>
<accession>A0A7V6A1U6</accession>
<evidence type="ECO:0000259" key="2">
    <source>
        <dbReference type="SMART" id="SM00834"/>
    </source>
</evidence>
<comment type="caution">
    <text evidence="3">The sequence shown here is derived from an EMBL/GenBank/DDBJ whole genome shotgun (WGS) entry which is preliminary data.</text>
</comment>
<evidence type="ECO:0000313" key="3">
    <source>
        <dbReference type="EMBL" id="HHS28600.1"/>
    </source>
</evidence>
<organism evidence="3">
    <name type="scientific">Desulfobacca acetoxidans</name>
    <dbReference type="NCBI Taxonomy" id="60893"/>
    <lineage>
        <taxon>Bacteria</taxon>
        <taxon>Pseudomonadati</taxon>
        <taxon>Thermodesulfobacteriota</taxon>
        <taxon>Desulfobaccia</taxon>
        <taxon>Desulfobaccales</taxon>
        <taxon>Desulfobaccaceae</taxon>
        <taxon>Desulfobacca</taxon>
    </lineage>
</organism>
<reference evidence="3" key="1">
    <citation type="journal article" date="2020" name="mSystems">
        <title>Genome- and Community-Level Interaction Insights into Carbon Utilization and Element Cycling Functions of Hydrothermarchaeota in Hydrothermal Sediment.</title>
        <authorList>
            <person name="Zhou Z."/>
            <person name="Liu Y."/>
            <person name="Xu W."/>
            <person name="Pan J."/>
            <person name="Luo Z.H."/>
            <person name="Li M."/>
        </authorList>
    </citation>
    <scope>NUCLEOTIDE SEQUENCE [LARGE SCALE GENOMIC DNA]</scope>
    <source>
        <strain evidence="3">SpSt-767</strain>
    </source>
</reference>
<dbReference type="SMART" id="SM00834">
    <property type="entry name" value="CxxC_CXXC_SSSS"/>
    <property type="match status" value="1"/>
</dbReference>
<evidence type="ECO:0000256" key="1">
    <source>
        <dbReference type="SAM" id="MobiDB-lite"/>
    </source>
</evidence>
<gene>
    <name evidence="3" type="ORF">ENV52_02725</name>
</gene>
<protein>
    <submittedName>
        <fullName evidence="3">Zinc ribbon domain-containing protein</fullName>
    </submittedName>
</protein>
<dbReference type="InterPro" id="IPR013429">
    <property type="entry name" value="Regulatory_FmdB_Zinc_ribbon"/>
</dbReference>
<feature type="compositionally biased region" description="Low complexity" evidence="1">
    <location>
        <begin position="88"/>
        <end position="97"/>
    </location>
</feature>
<feature type="domain" description="Putative regulatory protein FmdB zinc ribbon" evidence="2">
    <location>
        <begin position="1"/>
        <end position="41"/>
    </location>
</feature>
<dbReference type="Pfam" id="PF09723">
    <property type="entry name" value="Zn_ribbon_8"/>
    <property type="match status" value="1"/>
</dbReference>
<dbReference type="PANTHER" id="PTHR34404">
    <property type="entry name" value="REGULATORY PROTEIN, FMDB FAMILY"/>
    <property type="match status" value="1"/>
</dbReference>
<feature type="compositionally biased region" description="Polar residues" evidence="1">
    <location>
        <begin position="57"/>
        <end position="68"/>
    </location>
</feature>
<proteinExistence type="predicted"/>
<dbReference type="EMBL" id="DTGR01000042">
    <property type="protein sequence ID" value="HHS28600.1"/>
    <property type="molecule type" value="Genomic_DNA"/>
</dbReference>
<name>A0A7V6A1U6_9BACT</name>
<feature type="region of interest" description="Disordered" evidence="1">
    <location>
        <begin position="57"/>
        <end position="97"/>
    </location>
</feature>
<dbReference type="PANTHER" id="PTHR34404:SF2">
    <property type="entry name" value="CONSERVED SERINE RICH PROTEIN"/>
    <property type="match status" value="1"/>
</dbReference>